<keyword evidence="3" id="KW-1185">Reference proteome</keyword>
<proteinExistence type="predicted"/>
<dbReference type="EMBL" id="JANIEX010000130">
    <property type="protein sequence ID" value="KAJ3572740.1"/>
    <property type="molecule type" value="Genomic_DNA"/>
</dbReference>
<evidence type="ECO:0000313" key="3">
    <source>
        <dbReference type="Proteomes" id="UP001213000"/>
    </source>
</evidence>
<accession>A0AAD5W1D5</accession>
<feature type="compositionally biased region" description="Basic and acidic residues" evidence="1">
    <location>
        <begin position="1"/>
        <end position="13"/>
    </location>
</feature>
<reference evidence="2" key="1">
    <citation type="submission" date="2022-07" db="EMBL/GenBank/DDBJ databases">
        <title>Genome Sequence of Leucocoprinus birnbaumii.</title>
        <authorList>
            <person name="Buettner E."/>
        </authorList>
    </citation>
    <scope>NUCLEOTIDE SEQUENCE</scope>
    <source>
        <strain evidence="2">VT141</strain>
    </source>
</reference>
<feature type="compositionally biased region" description="Polar residues" evidence="1">
    <location>
        <begin position="28"/>
        <end position="42"/>
    </location>
</feature>
<comment type="caution">
    <text evidence="2">The sequence shown here is derived from an EMBL/GenBank/DDBJ whole genome shotgun (WGS) entry which is preliminary data.</text>
</comment>
<name>A0AAD5W1D5_9AGAR</name>
<organism evidence="2 3">
    <name type="scientific">Leucocoprinus birnbaumii</name>
    <dbReference type="NCBI Taxonomy" id="56174"/>
    <lineage>
        <taxon>Eukaryota</taxon>
        <taxon>Fungi</taxon>
        <taxon>Dikarya</taxon>
        <taxon>Basidiomycota</taxon>
        <taxon>Agaricomycotina</taxon>
        <taxon>Agaricomycetes</taxon>
        <taxon>Agaricomycetidae</taxon>
        <taxon>Agaricales</taxon>
        <taxon>Agaricineae</taxon>
        <taxon>Agaricaceae</taxon>
        <taxon>Leucocoprinus</taxon>
    </lineage>
</organism>
<evidence type="ECO:0000313" key="2">
    <source>
        <dbReference type="EMBL" id="KAJ3572740.1"/>
    </source>
</evidence>
<dbReference type="Proteomes" id="UP001213000">
    <property type="component" value="Unassembled WGS sequence"/>
</dbReference>
<feature type="region of interest" description="Disordered" evidence="1">
    <location>
        <begin position="1"/>
        <end position="99"/>
    </location>
</feature>
<dbReference type="AlphaFoldDB" id="A0AAD5W1D5"/>
<sequence length="112" mass="11804">MAGVVHDIKEKLSTTKAAPNHPVGDSAAPTQRGSGSGEQTFNILPHPAKSNNPADLQRPSEETGGLQTSQGAFEAFKAAPGPVQPDQDTLNNLPPAKTREELNALQAELNRK</sequence>
<gene>
    <name evidence="2" type="ORF">NP233_g2890</name>
</gene>
<protein>
    <submittedName>
        <fullName evidence="2">Uncharacterized protein</fullName>
    </submittedName>
</protein>
<evidence type="ECO:0000256" key="1">
    <source>
        <dbReference type="SAM" id="MobiDB-lite"/>
    </source>
</evidence>